<dbReference type="Proteomes" id="UP000068382">
    <property type="component" value="Unassembled WGS sequence"/>
</dbReference>
<dbReference type="InterPro" id="IPR036412">
    <property type="entry name" value="HAD-like_sf"/>
</dbReference>
<name>A0A132BSQ2_9RHOB</name>
<dbReference type="AlphaFoldDB" id="A0A132BSQ2"/>
<accession>A0A132BSQ2</accession>
<dbReference type="RefSeq" id="WP_232367836.1">
    <property type="nucleotide sequence ID" value="NZ_LPUY01000098.1"/>
</dbReference>
<sequence>MTLPAAYLFDMDGLLLDTERLTLAAFLDCAEAFDLETAKMEPFFMSLVGISAARSDEMLLAFLGPDRDAARVVAMWRDRLAARLAEAVPVKPTVRDTLQALTAQGGRMAVVTSTLGDKARHHLDRAGLLSHFQFVLGGDEVSANKPDPAPYREAAERLSLPPSACAAFEDSDYGITAAAAAGCCAVQIPDLRLATQPFPDVGQLFAPTLEQAVAAAQGRFAQAPGGQNAENLG</sequence>
<keyword evidence="2" id="KW-1185">Reference proteome</keyword>
<evidence type="ECO:0000313" key="1">
    <source>
        <dbReference type="EMBL" id="KUP91344.1"/>
    </source>
</evidence>
<dbReference type="Gene3D" id="3.40.50.1000">
    <property type="entry name" value="HAD superfamily/HAD-like"/>
    <property type="match status" value="1"/>
</dbReference>
<evidence type="ECO:0000313" key="2">
    <source>
        <dbReference type="Proteomes" id="UP000068382"/>
    </source>
</evidence>
<dbReference type="CDD" id="cd07505">
    <property type="entry name" value="HAD_BPGM-like"/>
    <property type="match status" value="1"/>
</dbReference>
<dbReference type="SUPFAM" id="SSF56784">
    <property type="entry name" value="HAD-like"/>
    <property type="match status" value="1"/>
</dbReference>
<dbReference type="InterPro" id="IPR023214">
    <property type="entry name" value="HAD_sf"/>
</dbReference>
<dbReference type="EC" id="3.1.3.-" evidence="1"/>
<dbReference type="SFLD" id="SFLDS00003">
    <property type="entry name" value="Haloacid_Dehalogenase"/>
    <property type="match status" value="1"/>
</dbReference>
<protein>
    <submittedName>
        <fullName evidence="1">Phosphorylated carbohydrates phosphatase</fullName>
        <ecNumber evidence="1">3.1.3.-</ecNumber>
    </submittedName>
</protein>
<dbReference type="InterPro" id="IPR006439">
    <property type="entry name" value="HAD-SF_hydro_IA"/>
</dbReference>
<proteinExistence type="predicted"/>
<dbReference type="PRINTS" id="PR00413">
    <property type="entry name" value="HADHALOGNASE"/>
</dbReference>
<dbReference type="PANTHER" id="PTHR43481">
    <property type="entry name" value="FRUCTOSE-1-PHOSPHATE PHOSPHATASE"/>
    <property type="match status" value="1"/>
</dbReference>
<dbReference type="GO" id="GO:0050308">
    <property type="term" value="F:sugar-phosphatase activity"/>
    <property type="evidence" value="ECO:0007669"/>
    <property type="project" value="TreeGrafter"/>
</dbReference>
<organism evidence="1 2">
    <name type="scientific">Tritonibacter horizontis</name>
    <dbReference type="NCBI Taxonomy" id="1768241"/>
    <lineage>
        <taxon>Bacteria</taxon>
        <taxon>Pseudomonadati</taxon>
        <taxon>Pseudomonadota</taxon>
        <taxon>Alphaproteobacteria</taxon>
        <taxon>Rhodobacterales</taxon>
        <taxon>Paracoccaceae</taxon>
        <taxon>Tritonibacter</taxon>
    </lineage>
</organism>
<keyword evidence="1" id="KW-0378">Hydrolase</keyword>
<comment type="caution">
    <text evidence="1">The sequence shown here is derived from an EMBL/GenBank/DDBJ whole genome shotgun (WGS) entry which is preliminary data.</text>
</comment>
<dbReference type="PANTHER" id="PTHR43481:SF4">
    <property type="entry name" value="GLYCEROL-1-PHOSPHATE PHOSPHOHYDROLASE 1-RELATED"/>
    <property type="match status" value="1"/>
</dbReference>
<dbReference type="InterPro" id="IPR023198">
    <property type="entry name" value="PGP-like_dom2"/>
</dbReference>
<dbReference type="SFLD" id="SFLDG01129">
    <property type="entry name" value="C1.5:_HAD__Beta-PGM__Phosphata"/>
    <property type="match status" value="1"/>
</dbReference>
<dbReference type="InterPro" id="IPR051806">
    <property type="entry name" value="HAD-like_SPP"/>
</dbReference>
<dbReference type="Pfam" id="PF13419">
    <property type="entry name" value="HAD_2"/>
    <property type="match status" value="1"/>
</dbReference>
<reference evidence="1 2" key="1">
    <citation type="submission" date="2015-12" db="EMBL/GenBank/DDBJ databases">
        <title>Genome sequence of the marine Rhodobacteraceae strain O3.65, Candidatus Tritonibacter horizontis.</title>
        <authorList>
            <person name="Poehlein A."/>
            <person name="Giebel H.A."/>
            <person name="Voget S."/>
            <person name="Brinkhoff T."/>
        </authorList>
    </citation>
    <scope>NUCLEOTIDE SEQUENCE [LARGE SCALE GENOMIC DNA]</scope>
    <source>
        <strain evidence="1 2">O3.65</strain>
    </source>
</reference>
<gene>
    <name evidence="1" type="ORF">TRIHO_37900</name>
</gene>
<dbReference type="InterPro" id="IPR041492">
    <property type="entry name" value="HAD_2"/>
</dbReference>
<dbReference type="Gene3D" id="1.10.150.240">
    <property type="entry name" value="Putative phosphatase, domain 2"/>
    <property type="match status" value="1"/>
</dbReference>
<dbReference type="EMBL" id="LPUY01000098">
    <property type="protein sequence ID" value="KUP91344.1"/>
    <property type="molecule type" value="Genomic_DNA"/>
</dbReference>
<dbReference type="NCBIfam" id="TIGR01509">
    <property type="entry name" value="HAD-SF-IA-v3"/>
    <property type="match status" value="1"/>
</dbReference>